<feature type="compositionally biased region" description="Low complexity" evidence="1">
    <location>
        <begin position="182"/>
        <end position="221"/>
    </location>
</feature>
<protein>
    <recommendedName>
        <fullName evidence="2">LysM domain-containing protein</fullName>
    </recommendedName>
</protein>
<keyword evidence="4" id="KW-1185">Reference proteome</keyword>
<dbReference type="SUPFAM" id="SSF54106">
    <property type="entry name" value="LysM domain"/>
    <property type="match status" value="1"/>
</dbReference>
<dbReference type="STRING" id="195883.A0A482XGS4"/>
<dbReference type="EMBL" id="QKKF02010000">
    <property type="protein sequence ID" value="RZF45086.1"/>
    <property type="molecule type" value="Genomic_DNA"/>
</dbReference>
<dbReference type="SMR" id="A0A482XGS4"/>
<dbReference type="PANTHER" id="PTHR20932:SF8">
    <property type="entry name" value="LD22649P"/>
    <property type="match status" value="1"/>
</dbReference>
<comment type="caution">
    <text evidence="3">The sequence shown here is derived from an EMBL/GenBank/DDBJ whole genome shotgun (WGS) entry which is preliminary data.</text>
</comment>
<dbReference type="Pfam" id="PF01476">
    <property type="entry name" value="LysM"/>
    <property type="match status" value="1"/>
</dbReference>
<evidence type="ECO:0000313" key="3">
    <source>
        <dbReference type="EMBL" id="RZF45086.1"/>
    </source>
</evidence>
<dbReference type="Proteomes" id="UP000291343">
    <property type="component" value="Unassembled WGS sequence"/>
</dbReference>
<proteinExistence type="predicted"/>
<sequence length="250" mass="28250">MAGSIMDERKSIRDSAKALKKYGSTSSHIKRQEHFIKHAVTKNDTLQGLALKYGITTEQIRRANRLWTNDSLFLRESLLIPVPSESLSSPSEIFSDASTSPCSQSLSPTPQSFSPTPQSFSPTSPQENGIDDNYNDFLNKIDSAIANTKSQVMLAQGNSNFKEDDDQLFVKRRAPMSRLKHQQLQQQQQQQQSSNNYEPQQSYQQCDHRSNSASSINSNCSDVPLVMTQGRKVRSSLQRLEQQQDEMFEL</sequence>
<feature type="region of interest" description="Disordered" evidence="1">
    <location>
        <begin position="177"/>
        <end position="221"/>
    </location>
</feature>
<dbReference type="FunCoup" id="A0A482XGS4">
    <property type="interactions" value="3"/>
</dbReference>
<dbReference type="InterPro" id="IPR036779">
    <property type="entry name" value="LysM_dom_sf"/>
</dbReference>
<feature type="region of interest" description="Disordered" evidence="1">
    <location>
        <begin position="84"/>
        <end position="134"/>
    </location>
</feature>
<feature type="compositionally biased region" description="Low complexity" evidence="1">
    <location>
        <begin position="84"/>
        <end position="95"/>
    </location>
</feature>
<reference evidence="3 4" key="1">
    <citation type="journal article" date="2017" name="Gigascience">
        <title>Genome sequence of the small brown planthopper, Laodelphax striatellus.</title>
        <authorList>
            <person name="Zhu J."/>
            <person name="Jiang F."/>
            <person name="Wang X."/>
            <person name="Yang P."/>
            <person name="Bao Y."/>
            <person name="Zhao W."/>
            <person name="Wang W."/>
            <person name="Lu H."/>
            <person name="Wang Q."/>
            <person name="Cui N."/>
            <person name="Li J."/>
            <person name="Chen X."/>
            <person name="Luo L."/>
            <person name="Yu J."/>
            <person name="Kang L."/>
            <person name="Cui F."/>
        </authorList>
    </citation>
    <scope>NUCLEOTIDE SEQUENCE [LARGE SCALE GENOMIC DNA]</scope>
    <source>
        <strain evidence="3">Lst14</strain>
    </source>
</reference>
<dbReference type="InParanoid" id="A0A482XGS4"/>
<dbReference type="OrthoDB" id="2107166at2759"/>
<feature type="domain" description="LysM" evidence="2">
    <location>
        <begin position="36"/>
        <end position="80"/>
    </location>
</feature>
<evidence type="ECO:0000313" key="4">
    <source>
        <dbReference type="Proteomes" id="UP000291343"/>
    </source>
</evidence>
<accession>A0A482XGS4</accession>
<dbReference type="SMART" id="SM00257">
    <property type="entry name" value="LysM"/>
    <property type="match status" value="1"/>
</dbReference>
<feature type="compositionally biased region" description="Low complexity" evidence="1">
    <location>
        <begin position="103"/>
        <end position="126"/>
    </location>
</feature>
<dbReference type="InterPro" id="IPR045030">
    <property type="entry name" value="LYSM1-4"/>
</dbReference>
<dbReference type="PANTHER" id="PTHR20932">
    <property type="entry name" value="LYSM AND PUTATIVE PEPTIDOGLYCAN-BINDING DOMAIN-CONTAINING PROTEIN"/>
    <property type="match status" value="1"/>
</dbReference>
<gene>
    <name evidence="3" type="ORF">LSTR_LSTR002047</name>
</gene>
<dbReference type="AlphaFoldDB" id="A0A482XGS4"/>
<dbReference type="PROSITE" id="PS51782">
    <property type="entry name" value="LYSM"/>
    <property type="match status" value="1"/>
</dbReference>
<evidence type="ECO:0000256" key="1">
    <source>
        <dbReference type="SAM" id="MobiDB-lite"/>
    </source>
</evidence>
<name>A0A482XGS4_LAOST</name>
<evidence type="ECO:0000259" key="2">
    <source>
        <dbReference type="PROSITE" id="PS51782"/>
    </source>
</evidence>
<dbReference type="Gene3D" id="3.10.350.10">
    <property type="entry name" value="LysM domain"/>
    <property type="match status" value="1"/>
</dbReference>
<dbReference type="CDD" id="cd00118">
    <property type="entry name" value="LysM"/>
    <property type="match status" value="1"/>
</dbReference>
<organism evidence="3 4">
    <name type="scientific">Laodelphax striatellus</name>
    <name type="common">Small brown planthopper</name>
    <name type="synonym">Delphax striatella</name>
    <dbReference type="NCBI Taxonomy" id="195883"/>
    <lineage>
        <taxon>Eukaryota</taxon>
        <taxon>Metazoa</taxon>
        <taxon>Ecdysozoa</taxon>
        <taxon>Arthropoda</taxon>
        <taxon>Hexapoda</taxon>
        <taxon>Insecta</taxon>
        <taxon>Pterygota</taxon>
        <taxon>Neoptera</taxon>
        <taxon>Paraneoptera</taxon>
        <taxon>Hemiptera</taxon>
        <taxon>Auchenorrhyncha</taxon>
        <taxon>Fulgoroidea</taxon>
        <taxon>Delphacidae</taxon>
        <taxon>Criomorphinae</taxon>
        <taxon>Laodelphax</taxon>
    </lineage>
</organism>
<dbReference type="InterPro" id="IPR018392">
    <property type="entry name" value="LysM"/>
</dbReference>